<reference evidence="1 2" key="1">
    <citation type="submission" date="2024-04" db="EMBL/GenBank/DDBJ databases">
        <title>Symmetric and asymmetric DNA N6-adenine methylation regulates different biological responses in Mucorales.</title>
        <authorList>
            <consortium name="Lawrence Berkeley National Laboratory"/>
            <person name="Lax C."/>
            <person name="Mondo S.J."/>
            <person name="Osorio-Concepcion M."/>
            <person name="Muszewska A."/>
            <person name="Corrochano-Luque M."/>
            <person name="Gutierrez G."/>
            <person name="Riley R."/>
            <person name="Lipzen A."/>
            <person name="Guo J."/>
            <person name="Hundley H."/>
            <person name="Amirebrahimi M."/>
            <person name="Ng V."/>
            <person name="Lorenzo-Gutierrez D."/>
            <person name="Binder U."/>
            <person name="Yang J."/>
            <person name="Song Y."/>
            <person name="Canovas D."/>
            <person name="Navarro E."/>
            <person name="Freitag M."/>
            <person name="Gabaldon T."/>
            <person name="Grigoriev I.V."/>
            <person name="Corrochano L.M."/>
            <person name="Nicolas F.E."/>
            <person name="Garre V."/>
        </authorList>
    </citation>
    <scope>NUCLEOTIDE SEQUENCE [LARGE SCALE GENOMIC DNA]</scope>
    <source>
        <strain evidence="1 2">L51</strain>
    </source>
</reference>
<evidence type="ECO:0000313" key="2">
    <source>
        <dbReference type="Proteomes" id="UP001448207"/>
    </source>
</evidence>
<feature type="non-terminal residue" evidence="1">
    <location>
        <position position="1"/>
    </location>
</feature>
<proteinExistence type="predicted"/>
<feature type="non-terminal residue" evidence="1">
    <location>
        <position position="182"/>
    </location>
</feature>
<protein>
    <submittedName>
        <fullName evidence="1">Uncharacterized protein</fullName>
    </submittedName>
</protein>
<name>A0ABR3AY50_PHYBL</name>
<gene>
    <name evidence="1" type="ORF">J3Q64DRAFT_1625585</name>
</gene>
<keyword evidence="2" id="KW-1185">Reference proteome</keyword>
<dbReference type="Proteomes" id="UP001448207">
    <property type="component" value="Unassembled WGS sequence"/>
</dbReference>
<organism evidence="1 2">
    <name type="scientific">Phycomyces blakesleeanus</name>
    <dbReference type="NCBI Taxonomy" id="4837"/>
    <lineage>
        <taxon>Eukaryota</taxon>
        <taxon>Fungi</taxon>
        <taxon>Fungi incertae sedis</taxon>
        <taxon>Mucoromycota</taxon>
        <taxon>Mucoromycotina</taxon>
        <taxon>Mucoromycetes</taxon>
        <taxon>Mucorales</taxon>
        <taxon>Phycomycetaceae</taxon>
        <taxon>Phycomyces</taxon>
    </lineage>
</organism>
<evidence type="ECO:0000313" key="1">
    <source>
        <dbReference type="EMBL" id="KAL0084302.1"/>
    </source>
</evidence>
<dbReference type="EMBL" id="JBCLYO010000012">
    <property type="protein sequence ID" value="KAL0084302.1"/>
    <property type="molecule type" value="Genomic_DNA"/>
</dbReference>
<sequence>FVEHIRTKVEYKELLYDFYDNWARSIKQAFCSNVRNEFTTRSWYNLYWGHLFVVCYTGIFPRNIKDDQDEWSLNLLAFRKMRFSSKVYYEQNDANLVRNLRRKFGSDYALVPSAWTAPTVKLYEPIISTGIIKMLKKNGFTAFYSCPVWRERELREKLRILAAQYYLKRKRMATTICNRILK</sequence>
<accession>A0ABR3AY50</accession>
<comment type="caution">
    <text evidence="1">The sequence shown here is derived from an EMBL/GenBank/DDBJ whole genome shotgun (WGS) entry which is preliminary data.</text>
</comment>